<accession>A0ABY8ESX7</accession>
<evidence type="ECO:0000313" key="5">
    <source>
        <dbReference type="EMBL" id="WFD48614.1"/>
    </source>
</evidence>
<keyword evidence="3" id="KW-0479">Metal-binding</keyword>
<sequence>MERNVRPRRHTVKIQLHAVRHSGGAGQQVEAFAWTKMAEAPAPVPAYVEIAVNLGDPMFRGMYHDKEKHPDDLAHVLDRAERAGVRAQIITAGSLAETNEVLRLTQLRPNLYATAGCHPTRSTEMTSYEGGTSAYMAALQALVDAHRPGTNDGRIVAIGECGLDYDRLHFAPADAQKTAFDAQLTLAEATRLPLFLHSRAAHADFVRVLWPHLAALRRNGGVSGEPNAEEPGCVGVVHSFTGTADELRELLSLGLFVGVNGCSLKTAENLEVVRQIPLHRIMLETDAPWCDLRATHASAPLLEQFRREEPQLAALYSPPRAKPERWNATSAVKGRNEPCCIGEVAAVVARVHNVRLAELAEHALRNAARLFRI</sequence>
<evidence type="ECO:0000313" key="6">
    <source>
        <dbReference type="Proteomes" id="UP000818624"/>
    </source>
</evidence>
<keyword evidence="2" id="KW-0540">Nuclease</keyword>
<dbReference type="PANTHER" id="PTHR10060:SF15">
    <property type="entry name" value="DEOXYRIBONUCLEASE TATDN1"/>
    <property type="match status" value="1"/>
</dbReference>
<dbReference type="InterPro" id="IPR018228">
    <property type="entry name" value="DNase_TatD-rel_CS"/>
</dbReference>
<comment type="similarity">
    <text evidence="1">Belongs to the metallo-dependent hydrolases superfamily. TatD-type hydrolase family.</text>
</comment>
<keyword evidence="4" id="KW-0378">Hydrolase</keyword>
<proteinExistence type="inferred from homology"/>
<evidence type="ECO:0000256" key="4">
    <source>
        <dbReference type="ARBA" id="ARBA00022801"/>
    </source>
</evidence>
<dbReference type="EMBL" id="CP046236">
    <property type="protein sequence ID" value="WFD48614.1"/>
    <property type="molecule type" value="Genomic_DNA"/>
</dbReference>
<dbReference type="PANTHER" id="PTHR10060">
    <property type="entry name" value="TATD FAMILY DEOXYRIBONUCLEASE"/>
    <property type="match status" value="1"/>
</dbReference>
<reference evidence="5 6" key="1">
    <citation type="journal article" date="2020" name="Elife">
        <title>Loss of centromere function drives karyotype evolution in closely related Malassezia species.</title>
        <authorList>
            <person name="Sankaranarayanan S.R."/>
            <person name="Ianiri G."/>
            <person name="Coelho M.A."/>
            <person name="Reza M.H."/>
            <person name="Thimmappa B.C."/>
            <person name="Ganguly P."/>
            <person name="Vadnala R.N."/>
            <person name="Sun S."/>
            <person name="Siddharthan R."/>
            <person name="Tellgren-Roth C."/>
            <person name="Dawson T.L."/>
            <person name="Heitman J."/>
            <person name="Sanyal K."/>
        </authorList>
    </citation>
    <scope>NUCLEOTIDE SEQUENCE [LARGE SCALE GENOMIC DNA]</scope>
    <source>
        <strain evidence="5">CBS14141</strain>
    </source>
</reference>
<dbReference type="PROSITE" id="PS01091">
    <property type="entry name" value="TATD_3"/>
    <property type="match status" value="1"/>
</dbReference>
<evidence type="ECO:0000256" key="1">
    <source>
        <dbReference type="ARBA" id="ARBA00009275"/>
    </source>
</evidence>
<dbReference type="CDD" id="cd01310">
    <property type="entry name" value="TatD_DNAse"/>
    <property type="match status" value="1"/>
</dbReference>
<name>A0ABY8ESX7_MALFU</name>
<organism evidence="5 6">
    <name type="scientific">Malassezia furfur</name>
    <name type="common">Pityriasis versicolor infection agent</name>
    <name type="synonym">Pityrosporum furfur</name>
    <dbReference type="NCBI Taxonomy" id="55194"/>
    <lineage>
        <taxon>Eukaryota</taxon>
        <taxon>Fungi</taxon>
        <taxon>Dikarya</taxon>
        <taxon>Basidiomycota</taxon>
        <taxon>Ustilaginomycotina</taxon>
        <taxon>Malasseziomycetes</taxon>
        <taxon>Malasseziales</taxon>
        <taxon>Malasseziaceae</taxon>
        <taxon>Malassezia</taxon>
    </lineage>
</organism>
<dbReference type="SUPFAM" id="SSF51556">
    <property type="entry name" value="Metallo-dependent hydrolases"/>
    <property type="match status" value="1"/>
</dbReference>
<dbReference type="Proteomes" id="UP000818624">
    <property type="component" value="Chromosome 3"/>
</dbReference>
<evidence type="ECO:0000256" key="2">
    <source>
        <dbReference type="ARBA" id="ARBA00022722"/>
    </source>
</evidence>
<dbReference type="Gene3D" id="3.20.20.140">
    <property type="entry name" value="Metal-dependent hydrolases"/>
    <property type="match status" value="1"/>
</dbReference>
<dbReference type="InterPro" id="IPR032466">
    <property type="entry name" value="Metal_Hydrolase"/>
</dbReference>
<evidence type="ECO:0000256" key="3">
    <source>
        <dbReference type="ARBA" id="ARBA00022723"/>
    </source>
</evidence>
<protein>
    <submittedName>
        <fullName evidence="5">Uncharacterized protein</fullName>
    </submittedName>
</protein>
<keyword evidence="6" id="KW-1185">Reference proteome</keyword>
<dbReference type="InterPro" id="IPR050891">
    <property type="entry name" value="TatD-type_Hydrolase"/>
</dbReference>
<gene>
    <name evidence="5" type="ORF">GLX27_003284</name>
</gene>
<dbReference type="InterPro" id="IPR001130">
    <property type="entry name" value="TatD-like"/>
</dbReference>
<dbReference type="Pfam" id="PF01026">
    <property type="entry name" value="TatD_DNase"/>
    <property type="match status" value="1"/>
</dbReference>